<name>A0A8C0U867_CYACU</name>
<keyword evidence="4" id="KW-1185">Reference proteome</keyword>
<dbReference type="GO" id="GO:0016020">
    <property type="term" value="C:membrane"/>
    <property type="evidence" value="ECO:0007669"/>
    <property type="project" value="TreeGrafter"/>
</dbReference>
<dbReference type="PROSITE" id="PS50095">
    <property type="entry name" value="PLAT"/>
    <property type="match status" value="1"/>
</dbReference>
<dbReference type="Proteomes" id="UP000694410">
    <property type="component" value="Unplaced"/>
</dbReference>
<proteinExistence type="predicted"/>
<dbReference type="InterPro" id="IPR051223">
    <property type="entry name" value="Polycystin"/>
</dbReference>
<dbReference type="PANTHER" id="PTHR10877:SF185">
    <property type="entry name" value="POLYCYSTIN FAMILY RECEPTOR FOR EGG JELLY"/>
    <property type="match status" value="1"/>
</dbReference>
<reference evidence="3" key="2">
    <citation type="submission" date="2025-09" db="UniProtKB">
        <authorList>
            <consortium name="Ensembl"/>
        </authorList>
    </citation>
    <scope>IDENTIFICATION</scope>
</reference>
<dbReference type="Pfam" id="PF01477">
    <property type="entry name" value="PLAT"/>
    <property type="match status" value="1"/>
</dbReference>
<evidence type="ECO:0000259" key="2">
    <source>
        <dbReference type="PROSITE" id="PS50095"/>
    </source>
</evidence>
<reference evidence="3" key="1">
    <citation type="submission" date="2025-08" db="UniProtKB">
        <authorList>
            <consortium name="Ensembl"/>
        </authorList>
    </citation>
    <scope>IDENTIFICATION</scope>
</reference>
<feature type="domain" description="PLAT" evidence="2">
    <location>
        <begin position="1"/>
        <end position="133"/>
    </location>
</feature>
<sequence length="135" mass="15640">IFLVTLYTGSRWNAGTEVEVFLQLIGQHGRSKFRCLWHKPSPAFQRGSIDCFLITTARNLGDIHSFKVRLKNEGESPTWGHLDSVFVECWYRCLFEIHCVLGKPFYLRKGYGFACLCYSSVPTVFRKHTGFHIFN</sequence>
<accession>A0A8C0U867</accession>
<dbReference type="Gene3D" id="2.60.60.20">
    <property type="entry name" value="PLAT/LH2 domain"/>
    <property type="match status" value="1"/>
</dbReference>
<organism evidence="3 4">
    <name type="scientific">Cyanistes caeruleus</name>
    <name type="common">Eurasian blue tit</name>
    <name type="synonym">Parus caeruleus</name>
    <dbReference type="NCBI Taxonomy" id="156563"/>
    <lineage>
        <taxon>Eukaryota</taxon>
        <taxon>Metazoa</taxon>
        <taxon>Chordata</taxon>
        <taxon>Craniata</taxon>
        <taxon>Vertebrata</taxon>
        <taxon>Euteleostomi</taxon>
        <taxon>Archelosauria</taxon>
        <taxon>Archosauria</taxon>
        <taxon>Dinosauria</taxon>
        <taxon>Saurischia</taxon>
        <taxon>Theropoda</taxon>
        <taxon>Coelurosauria</taxon>
        <taxon>Aves</taxon>
        <taxon>Neognathae</taxon>
        <taxon>Neoaves</taxon>
        <taxon>Telluraves</taxon>
        <taxon>Australaves</taxon>
        <taxon>Passeriformes</taxon>
        <taxon>Paridae</taxon>
        <taxon>Cyanistes</taxon>
    </lineage>
</organism>
<dbReference type="InterPro" id="IPR001024">
    <property type="entry name" value="PLAT/LH2_dom"/>
</dbReference>
<dbReference type="AlphaFoldDB" id="A0A8C0U867"/>
<dbReference type="Ensembl" id="ENSCCET00000007703.1">
    <property type="protein sequence ID" value="ENSCCEP00000004657.1"/>
    <property type="gene ID" value="ENSCCEG00000005126.1"/>
</dbReference>
<evidence type="ECO:0000256" key="1">
    <source>
        <dbReference type="PROSITE-ProRule" id="PRU00152"/>
    </source>
</evidence>
<protein>
    <recommendedName>
        <fullName evidence="2">PLAT domain-containing protein</fullName>
    </recommendedName>
</protein>
<dbReference type="GO" id="GO:0005262">
    <property type="term" value="F:calcium channel activity"/>
    <property type="evidence" value="ECO:0007669"/>
    <property type="project" value="TreeGrafter"/>
</dbReference>
<evidence type="ECO:0000313" key="4">
    <source>
        <dbReference type="Proteomes" id="UP000694410"/>
    </source>
</evidence>
<dbReference type="PANTHER" id="PTHR10877">
    <property type="entry name" value="POLYCYSTIN FAMILY MEMBER"/>
    <property type="match status" value="1"/>
</dbReference>
<evidence type="ECO:0000313" key="3">
    <source>
        <dbReference type="Ensembl" id="ENSCCEP00000004657.1"/>
    </source>
</evidence>
<comment type="caution">
    <text evidence="1">Lacks conserved residue(s) required for the propagation of feature annotation.</text>
</comment>
<dbReference type="InterPro" id="IPR036392">
    <property type="entry name" value="PLAT/LH2_dom_sf"/>
</dbReference>
<dbReference type="GO" id="GO:0050982">
    <property type="term" value="P:detection of mechanical stimulus"/>
    <property type="evidence" value="ECO:0007669"/>
    <property type="project" value="TreeGrafter"/>
</dbReference>
<dbReference type="SUPFAM" id="SSF49723">
    <property type="entry name" value="Lipase/lipooxygenase domain (PLAT/LH2 domain)"/>
    <property type="match status" value="1"/>
</dbReference>